<dbReference type="PROSITE" id="PS00333">
    <property type="entry name" value="DNA_LIGASE_A2"/>
    <property type="match status" value="1"/>
</dbReference>
<dbReference type="GO" id="GO:0006281">
    <property type="term" value="P:DNA repair"/>
    <property type="evidence" value="ECO:0007669"/>
    <property type="project" value="UniProtKB-KW"/>
</dbReference>
<dbReference type="GO" id="GO:0051301">
    <property type="term" value="P:cell division"/>
    <property type="evidence" value="ECO:0007669"/>
    <property type="project" value="UniProtKB-KW"/>
</dbReference>
<comment type="caution">
    <text evidence="20">The sequence shown here is derived from an EMBL/GenBank/DDBJ whole genome shotgun (WGS) entry which is preliminary data.</text>
</comment>
<keyword evidence="9" id="KW-0067">ATP-binding</keyword>
<sequence>MQQRIGRLALSTFYFRSYQSLITTSLGCLCPPSICSIRAQFAFDFPQPQQQRRQFCISSANPIFLQHQLFYPRNIRSMKQHRDITSFFGGMAKKGVNKSNVKKPETGSPGASMEPALEPSDSDDVSMAEGKEEEEKSASSPKQDSTRSKRRIVESDSDTEMTEVKPAKTSRSNKPTKAASGGSSPSKKAVKKKPAAQMGLIATKDGEMVPFSELCKVLEAIEAVSGRLEITAKLRDFLIQVMAAGEEQLSHVVMLCMAKVAPDYEGIELGIGESILLKAIATATGRQLPKVKEDHRKLGDLGAVVVASKSNQRLMFKPKPLTVTKVFTSFKEIAMTSGANTVQKKQSQIAGLLASCSDIEGKFLIRSLEGKLRIGLAESTVQTALAQAALIYEEGEDADLTPSDFQKATESLKQVLSEYPVYSSVISAMYKHGMSNVHKHCMLTPMLPVKPMLAKIEKDASDILGRFDGVAFTCEYKYDGERSQIHYSQEADLGQCMIYSRNSENNTNKYMDIAGSAKEFANAGVTSFILDCEAVGWDLETGKILSFQTLSSRKRKVADESEIKVRVCCFVFDLLYLNGEALIQQPLRRRRELLLLHFTPVENKFQFAVSKDCSAVEDMQEFLEKSIEDNCEGLMIKSLDGNSATYEPSKRSLNWLKLKKDYVDGLGDSLDLVVIGAYYGKGKRVGAYGAYLLACYDPEREEYQTICKIGTGFSDADLEAHKAQLDQNRIEAPKSYYAFSDKTKPDVWFEPAQVWEVKAADLSLSPIYQAAYGEISESKGISLRFPRFLRVREDKGPDAATSSSQVSCLLFLPSVACGLGCFGKTAAFISEHRAWLRDCLRNSVQFVREAAVSRHCLVAAVNHDGSSWVRCALCPLSLTPSANPQPARNASLPHL</sequence>
<keyword evidence="8" id="KW-0227">DNA damage</keyword>
<evidence type="ECO:0000256" key="12">
    <source>
        <dbReference type="ARBA" id="ARBA00023242"/>
    </source>
</evidence>
<dbReference type="FunFam" id="2.40.50.140:FF:000062">
    <property type="entry name" value="DNA ligase"/>
    <property type="match status" value="1"/>
</dbReference>
<dbReference type="Gene3D" id="3.30.1490.70">
    <property type="match status" value="1"/>
</dbReference>
<keyword evidence="10" id="KW-0233">DNA recombination</keyword>
<dbReference type="RefSeq" id="XP_040743856.1">
    <property type="nucleotide sequence ID" value="XM_040887496.1"/>
</dbReference>
<evidence type="ECO:0000256" key="17">
    <source>
        <dbReference type="RuleBase" id="RU004196"/>
    </source>
</evidence>
<feature type="region of interest" description="Disordered" evidence="18">
    <location>
        <begin position="94"/>
        <end position="195"/>
    </location>
</feature>
<dbReference type="GO" id="GO:0005524">
    <property type="term" value="F:ATP binding"/>
    <property type="evidence" value="ECO:0007669"/>
    <property type="project" value="UniProtKB-KW"/>
</dbReference>
<evidence type="ECO:0000313" key="20">
    <source>
        <dbReference type="EMBL" id="ORX70218.1"/>
    </source>
</evidence>
<dbReference type="SUPFAM" id="SSF56091">
    <property type="entry name" value="DNA ligase/mRNA capping enzyme, catalytic domain"/>
    <property type="match status" value="1"/>
</dbReference>
<dbReference type="CDD" id="cd07900">
    <property type="entry name" value="Adenylation_DNA_ligase_I_Euk"/>
    <property type="match status" value="1"/>
</dbReference>
<organism evidence="20 21">
    <name type="scientific">Linderina pennispora</name>
    <dbReference type="NCBI Taxonomy" id="61395"/>
    <lineage>
        <taxon>Eukaryota</taxon>
        <taxon>Fungi</taxon>
        <taxon>Fungi incertae sedis</taxon>
        <taxon>Zoopagomycota</taxon>
        <taxon>Kickxellomycotina</taxon>
        <taxon>Kickxellomycetes</taxon>
        <taxon>Kickxellales</taxon>
        <taxon>Kickxellaceae</taxon>
        <taxon>Linderina</taxon>
    </lineage>
</organism>
<keyword evidence="11" id="KW-0234">DNA repair</keyword>
<evidence type="ECO:0000256" key="6">
    <source>
        <dbReference type="ARBA" id="ARBA00022705"/>
    </source>
</evidence>
<dbReference type="Pfam" id="PF01068">
    <property type="entry name" value="DNA_ligase_A_M"/>
    <property type="match status" value="1"/>
</dbReference>
<dbReference type="InterPro" id="IPR036599">
    <property type="entry name" value="DNA_ligase_N_sf"/>
</dbReference>
<evidence type="ECO:0000256" key="2">
    <source>
        <dbReference type="ARBA" id="ARBA00007572"/>
    </source>
</evidence>
<evidence type="ECO:0000256" key="7">
    <source>
        <dbReference type="ARBA" id="ARBA00022741"/>
    </source>
</evidence>
<protein>
    <recommendedName>
        <fullName evidence="15">DNA ligase 1</fullName>
        <ecNumber evidence="3">6.5.1.1</ecNumber>
    </recommendedName>
    <alternativeName>
        <fullName evidence="16">DNA ligase I</fullName>
    </alternativeName>
</protein>
<accession>A0A1Y1WA73</accession>
<dbReference type="InterPro" id="IPR012309">
    <property type="entry name" value="DNA_ligase_ATP-dep_C"/>
</dbReference>
<keyword evidence="6" id="KW-0235">DNA replication</keyword>
<evidence type="ECO:0000256" key="9">
    <source>
        <dbReference type="ARBA" id="ARBA00022840"/>
    </source>
</evidence>
<evidence type="ECO:0000259" key="19">
    <source>
        <dbReference type="PROSITE" id="PS50160"/>
    </source>
</evidence>
<feature type="domain" description="ATP-dependent DNA ligase family profile" evidence="19">
    <location>
        <begin position="560"/>
        <end position="697"/>
    </location>
</feature>
<evidence type="ECO:0000256" key="4">
    <source>
        <dbReference type="ARBA" id="ARBA00022598"/>
    </source>
</evidence>
<keyword evidence="12" id="KW-0539">Nucleus</keyword>
<keyword evidence="4 20" id="KW-0436">Ligase</keyword>
<gene>
    <name evidence="20" type="ORF">DL89DRAFT_267445</name>
</gene>
<dbReference type="AlphaFoldDB" id="A0A1Y1WA73"/>
<keyword evidence="21" id="KW-1185">Reference proteome</keyword>
<dbReference type="PANTHER" id="PTHR45674:SF4">
    <property type="entry name" value="DNA LIGASE 1"/>
    <property type="match status" value="1"/>
</dbReference>
<comment type="catalytic activity">
    <reaction evidence="14">
        <text>ATP + (deoxyribonucleotide)n-3'-hydroxyl + 5'-phospho-(deoxyribonucleotide)m = (deoxyribonucleotide)n+m + AMP + diphosphate.</text>
        <dbReference type="EC" id="6.5.1.1"/>
    </reaction>
</comment>
<dbReference type="NCBIfam" id="TIGR00574">
    <property type="entry name" value="dnl1"/>
    <property type="match status" value="1"/>
</dbReference>
<evidence type="ECO:0000256" key="3">
    <source>
        <dbReference type="ARBA" id="ARBA00012727"/>
    </source>
</evidence>
<proteinExistence type="inferred from homology"/>
<feature type="compositionally biased region" description="Low complexity" evidence="18">
    <location>
        <begin position="177"/>
        <end position="187"/>
    </location>
</feature>
<dbReference type="OrthoDB" id="206088at2759"/>
<dbReference type="GO" id="GO:0006310">
    <property type="term" value="P:DNA recombination"/>
    <property type="evidence" value="ECO:0007669"/>
    <property type="project" value="UniProtKB-KW"/>
</dbReference>
<dbReference type="SUPFAM" id="SSF117018">
    <property type="entry name" value="ATP-dependent DNA ligase DNA-binding domain"/>
    <property type="match status" value="1"/>
</dbReference>
<evidence type="ECO:0000256" key="5">
    <source>
        <dbReference type="ARBA" id="ARBA00022618"/>
    </source>
</evidence>
<dbReference type="FunFam" id="3.30.470.30:FF:000002">
    <property type="entry name" value="DNA ligase"/>
    <property type="match status" value="1"/>
</dbReference>
<dbReference type="InterPro" id="IPR000977">
    <property type="entry name" value="DNA_ligase_ATP-dep"/>
</dbReference>
<comment type="similarity">
    <text evidence="2 17">Belongs to the ATP-dependent DNA ligase family.</text>
</comment>
<evidence type="ECO:0000256" key="13">
    <source>
        <dbReference type="ARBA" id="ARBA00023306"/>
    </source>
</evidence>
<evidence type="ECO:0000256" key="18">
    <source>
        <dbReference type="SAM" id="MobiDB-lite"/>
    </source>
</evidence>
<evidence type="ECO:0000313" key="21">
    <source>
        <dbReference type="Proteomes" id="UP000193922"/>
    </source>
</evidence>
<keyword evidence="7" id="KW-0547">Nucleotide-binding</keyword>
<dbReference type="Gene3D" id="3.30.470.30">
    <property type="entry name" value="DNA ligase/mRNA capping enzyme"/>
    <property type="match status" value="1"/>
</dbReference>
<dbReference type="GO" id="GO:0003910">
    <property type="term" value="F:DNA ligase (ATP) activity"/>
    <property type="evidence" value="ECO:0007669"/>
    <property type="project" value="UniProtKB-EC"/>
</dbReference>
<name>A0A1Y1WA73_9FUNG</name>
<dbReference type="CDD" id="cd07969">
    <property type="entry name" value="OBF_DNA_ligase_I"/>
    <property type="match status" value="1"/>
</dbReference>
<dbReference type="EC" id="6.5.1.1" evidence="3"/>
<dbReference type="InterPro" id="IPR012340">
    <property type="entry name" value="NA-bd_OB-fold"/>
</dbReference>
<dbReference type="InterPro" id="IPR050191">
    <property type="entry name" value="ATP-dep_DNA_ligase"/>
</dbReference>
<evidence type="ECO:0000256" key="16">
    <source>
        <dbReference type="ARBA" id="ARBA00041666"/>
    </source>
</evidence>
<keyword evidence="5" id="KW-0132">Cell division</keyword>
<dbReference type="InterPro" id="IPR016059">
    <property type="entry name" value="DNA_ligase_ATP-dep_CS"/>
</dbReference>
<dbReference type="GO" id="GO:1903461">
    <property type="term" value="P:Okazaki fragment processing involved in mitotic DNA replication"/>
    <property type="evidence" value="ECO:0007669"/>
    <property type="project" value="TreeGrafter"/>
</dbReference>
<dbReference type="STRING" id="61395.A0A1Y1WA73"/>
<dbReference type="Gene3D" id="2.40.50.140">
    <property type="entry name" value="Nucleic acid-binding proteins"/>
    <property type="match status" value="1"/>
</dbReference>
<dbReference type="EMBL" id="MCFD01000006">
    <property type="protein sequence ID" value="ORX70218.1"/>
    <property type="molecule type" value="Genomic_DNA"/>
</dbReference>
<dbReference type="Pfam" id="PF04679">
    <property type="entry name" value="DNA_ligase_A_C"/>
    <property type="match status" value="1"/>
</dbReference>
<dbReference type="PROSITE" id="PS50160">
    <property type="entry name" value="DNA_LIGASE_A3"/>
    <property type="match status" value="1"/>
</dbReference>
<dbReference type="GO" id="GO:0005634">
    <property type="term" value="C:nucleus"/>
    <property type="evidence" value="ECO:0007669"/>
    <property type="project" value="UniProtKB-SubCell"/>
</dbReference>
<dbReference type="InterPro" id="IPR012308">
    <property type="entry name" value="DNA_ligase_ATP-dep_N"/>
</dbReference>
<feature type="compositionally biased region" description="Basic and acidic residues" evidence="18">
    <location>
        <begin position="144"/>
        <end position="154"/>
    </location>
</feature>
<dbReference type="GeneID" id="63804144"/>
<evidence type="ECO:0000256" key="11">
    <source>
        <dbReference type="ARBA" id="ARBA00023204"/>
    </source>
</evidence>
<dbReference type="Gene3D" id="1.10.3260.10">
    <property type="entry name" value="DNA ligase, ATP-dependent, N-terminal domain"/>
    <property type="match status" value="1"/>
</dbReference>
<dbReference type="Pfam" id="PF04675">
    <property type="entry name" value="DNA_ligase_A_N"/>
    <property type="match status" value="1"/>
</dbReference>
<dbReference type="GO" id="GO:0003677">
    <property type="term" value="F:DNA binding"/>
    <property type="evidence" value="ECO:0007669"/>
    <property type="project" value="InterPro"/>
</dbReference>
<evidence type="ECO:0000256" key="15">
    <source>
        <dbReference type="ARBA" id="ARBA00041131"/>
    </source>
</evidence>
<evidence type="ECO:0000256" key="10">
    <source>
        <dbReference type="ARBA" id="ARBA00023172"/>
    </source>
</evidence>
<evidence type="ECO:0000256" key="8">
    <source>
        <dbReference type="ARBA" id="ARBA00022763"/>
    </source>
</evidence>
<dbReference type="Proteomes" id="UP000193922">
    <property type="component" value="Unassembled WGS sequence"/>
</dbReference>
<evidence type="ECO:0000256" key="1">
    <source>
        <dbReference type="ARBA" id="ARBA00004123"/>
    </source>
</evidence>
<dbReference type="InterPro" id="IPR012310">
    <property type="entry name" value="DNA_ligase_ATP-dep_cent"/>
</dbReference>
<dbReference type="SUPFAM" id="SSF50249">
    <property type="entry name" value="Nucleic acid-binding proteins"/>
    <property type="match status" value="1"/>
</dbReference>
<dbReference type="PANTHER" id="PTHR45674">
    <property type="entry name" value="DNA LIGASE 1/3 FAMILY MEMBER"/>
    <property type="match status" value="1"/>
</dbReference>
<evidence type="ECO:0000256" key="14">
    <source>
        <dbReference type="ARBA" id="ARBA00034003"/>
    </source>
</evidence>
<dbReference type="GO" id="GO:0005739">
    <property type="term" value="C:mitochondrion"/>
    <property type="evidence" value="ECO:0007669"/>
    <property type="project" value="TreeGrafter"/>
</dbReference>
<reference evidence="20 21" key="1">
    <citation type="submission" date="2016-07" db="EMBL/GenBank/DDBJ databases">
        <title>Pervasive Adenine N6-methylation of Active Genes in Fungi.</title>
        <authorList>
            <consortium name="DOE Joint Genome Institute"/>
            <person name="Mondo S.J."/>
            <person name="Dannebaum R.O."/>
            <person name="Kuo R.C."/>
            <person name="Labutti K."/>
            <person name="Haridas S."/>
            <person name="Kuo A."/>
            <person name="Salamov A."/>
            <person name="Ahrendt S.R."/>
            <person name="Lipzen A."/>
            <person name="Sullivan W."/>
            <person name="Andreopoulos W.B."/>
            <person name="Clum A."/>
            <person name="Lindquist E."/>
            <person name="Daum C."/>
            <person name="Ramamoorthy G.K."/>
            <person name="Gryganskyi A."/>
            <person name="Culley D."/>
            <person name="Magnuson J.K."/>
            <person name="James T.Y."/>
            <person name="O'Malley M.A."/>
            <person name="Stajich J.E."/>
            <person name="Spatafora J.W."/>
            <person name="Visel A."/>
            <person name="Grigoriev I.V."/>
        </authorList>
    </citation>
    <scope>NUCLEOTIDE SEQUENCE [LARGE SCALE GENOMIC DNA]</scope>
    <source>
        <strain evidence="20 21">ATCC 12442</strain>
    </source>
</reference>
<dbReference type="GO" id="GO:0071897">
    <property type="term" value="P:DNA biosynthetic process"/>
    <property type="evidence" value="ECO:0007669"/>
    <property type="project" value="InterPro"/>
</dbReference>
<dbReference type="PROSITE" id="PS51257">
    <property type="entry name" value="PROKAR_LIPOPROTEIN"/>
    <property type="match status" value="1"/>
</dbReference>
<keyword evidence="13" id="KW-0131">Cell cycle</keyword>
<comment type="subcellular location">
    <subcellularLocation>
        <location evidence="1">Nucleus</location>
    </subcellularLocation>
</comment>